<evidence type="ECO:0000256" key="10">
    <source>
        <dbReference type="ARBA" id="ARBA00022824"/>
    </source>
</evidence>
<accession>A0A0D2L7W3</accession>
<dbReference type="Pfam" id="PF03982">
    <property type="entry name" value="DAGAT"/>
    <property type="match status" value="1"/>
</dbReference>
<keyword evidence="6" id="KW-0444">Lipid biosynthesis</keyword>
<comment type="similarity">
    <text evidence="4">Belongs to the diacylglycerol acyltransferase family.</text>
</comment>
<comment type="pathway">
    <text evidence="3">Lipid metabolism.</text>
</comment>
<dbReference type="InterPro" id="IPR007130">
    <property type="entry name" value="DAGAT"/>
</dbReference>
<evidence type="ECO:0000256" key="3">
    <source>
        <dbReference type="ARBA" id="ARBA00005189"/>
    </source>
</evidence>
<keyword evidence="13" id="KW-0472">Membrane</keyword>
<reference evidence="15 16" key="1">
    <citation type="journal article" date="2013" name="BMC Genomics">
        <title>Reconstruction of the lipid metabolism for the microalga Monoraphidium neglectum from its genome sequence reveals characteristics suitable for biofuel production.</title>
        <authorList>
            <person name="Bogen C."/>
            <person name="Al-Dilaimi A."/>
            <person name="Albersmeier A."/>
            <person name="Wichmann J."/>
            <person name="Grundmann M."/>
            <person name="Rupp O."/>
            <person name="Lauersen K.J."/>
            <person name="Blifernez-Klassen O."/>
            <person name="Kalinowski J."/>
            <person name="Goesmann A."/>
            <person name="Mussgnug J.H."/>
            <person name="Kruse O."/>
        </authorList>
    </citation>
    <scope>NUCLEOTIDE SEQUENCE [LARGE SCALE GENOMIC DNA]</scope>
    <source>
        <strain evidence="15 16">SAG 48.87</strain>
    </source>
</reference>
<dbReference type="GO" id="GO:0004144">
    <property type="term" value="F:diacylglycerol O-acyltransferase activity"/>
    <property type="evidence" value="ECO:0007669"/>
    <property type="project" value="UniProtKB-EC"/>
</dbReference>
<dbReference type="Proteomes" id="UP000054498">
    <property type="component" value="Unassembled WGS sequence"/>
</dbReference>
<evidence type="ECO:0000256" key="2">
    <source>
        <dbReference type="ARBA" id="ARBA00004771"/>
    </source>
</evidence>
<dbReference type="GO" id="GO:0005789">
    <property type="term" value="C:endoplasmic reticulum membrane"/>
    <property type="evidence" value="ECO:0007669"/>
    <property type="project" value="UniProtKB-SubCell"/>
</dbReference>
<proteinExistence type="inferred from homology"/>
<dbReference type="EC" id="2.3.1.20" evidence="5"/>
<keyword evidence="12" id="KW-0443">Lipid metabolism</keyword>
<dbReference type="STRING" id="145388.A0A0D2L7W3"/>
<evidence type="ECO:0000256" key="5">
    <source>
        <dbReference type="ARBA" id="ARBA00013244"/>
    </source>
</evidence>
<organism evidence="15 16">
    <name type="scientific">Monoraphidium neglectum</name>
    <dbReference type="NCBI Taxonomy" id="145388"/>
    <lineage>
        <taxon>Eukaryota</taxon>
        <taxon>Viridiplantae</taxon>
        <taxon>Chlorophyta</taxon>
        <taxon>core chlorophytes</taxon>
        <taxon>Chlorophyceae</taxon>
        <taxon>CS clade</taxon>
        <taxon>Sphaeropleales</taxon>
        <taxon>Selenastraceae</taxon>
        <taxon>Monoraphidium</taxon>
    </lineage>
</organism>
<evidence type="ECO:0000256" key="14">
    <source>
        <dbReference type="ARBA" id="ARBA00023315"/>
    </source>
</evidence>
<evidence type="ECO:0000256" key="4">
    <source>
        <dbReference type="ARBA" id="ARBA00005420"/>
    </source>
</evidence>
<dbReference type="OrthoDB" id="264532at2759"/>
<keyword evidence="9" id="KW-0319">Glycerol metabolism</keyword>
<sequence length="163" mass="17713">MVLWSRGGAAAARVRKNQGVELRSLRLTWRGALLPARLLVSLQVPVACFGEADLFHMYIPPPGSLGAKFQAVSHKVLPGRQPLFWGDGVFADPGLLPLARPLTTVVGAPIPVAKWQGAREGPEWEAAVDGLHARYCAELRALWDAWRDKVEPGRPRAPLTVVG</sequence>
<evidence type="ECO:0000256" key="13">
    <source>
        <dbReference type="ARBA" id="ARBA00023136"/>
    </source>
</evidence>
<keyword evidence="14 15" id="KW-0012">Acyltransferase</keyword>
<dbReference type="PANTHER" id="PTHR12317">
    <property type="entry name" value="DIACYLGLYCEROL O-ACYLTRANSFERASE"/>
    <property type="match status" value="1"/>
</dbReference>
<keyword evidence="10" id="KW-0256">Endoplasmic reticulum</keyword>
<evidence type="ECO:0000313" key="16">
    <source>
        <dbReference type="Proteomes" id="UP000054498"/>
    </source>
</evidence>
<comment type="subcellular location">
    <subcellularLocation>
        <location evidence="1">Endoplasmic reticulum membrane</location>
        <topology evidence="1">Multi-pass membrane protein</topology>
    </subcellularLocation>
</comment>
<dbReference type="GO" id="GO:0019432">
    <property type="term" value="P:triglyceride biosynthetic process"/>
    <property type="evidence" value="ECO:0007669"/>
    <property type="project" value="TreeGrafter"/>
</dbReference>
<dbReference type="PANTHER" id="PTHR12317:SF0">
    <property type="entry name" value="ACYLTRANSFERASE"/>
    <property type="match status" value="1"/>
</dbReference>
<evidence type="ECO:0000256" key="12">
    <source>
        <dbReference type="ARBA" id="ARBA00023098"/>
    </source>
</evidence>
<protein>
    <recommendedName>
        <fullName evidence="5">diacylglycerol O-acyltransferase</fullName>
        <ecNumber evidence="5">2.3.1.20</ecNumber>
    </recommendedName>
</protein>
<evidence type="ECO:0000256" key="1">
    <source>
        <dbReference type="ARBA" id="ARBA00004477"/>
    </source>
</evidence>
<name>A0A0D2L7W3_9CHLO</name>
<keyword evidence="11" id="KW-1133">Transmembrane helix</keyword>
<dbReference type="AlphaFoldDB" id="A0A0D2L7W3"/>
<gene>
    <name evidence="15" type="ORF">MNEG_5016</name>
</gene>
<keyword evidence="16" id="KW-1185">Reference proteome</keyword>
<evidence type="ECO:0000256" key="8">
    <source>
        <dbReference type="ARBA" id="ARBA00022692"/>
    </source>
</evidence>
<evidence type="ECO:0000313" key="15">
    <source>
        <dbReference type="EMBL" id="KIZ02949.1"/>
    </source>
</evidence>
<evidence type="ECO:0000256" key="11">
    <source>
        <dbReference type="ARBA" id="ARBA00022989"/>
    </source>
</evidence>
<dbReference type="EMBL" id="KK100945">
    <property type="protein sequence ID" value="KIZ02949.1"/>
    <property type="molecule type" value="Genomic_DNA"/>
</dbReference>
<dbReference type="RefSeq" id="XP_013901968.1">
    <property type="nucleotide sequence ID" value="XM_014046514.1"/>
</dbReference>
<dbReference type="KEGG" id="mng:MNEG_5016"/>
<evidence type="ECO:0000256" key="9">
    <source>
        <dbReference type="ARBA" id="ARBA00022798"/>
    </source>
</evidence>
<evidence type="ECO:0000256" key="6">
    <source>
        <dbReference type="ARBA" id="ARBA00022516"/>
    </source>
</evidence>
<dbReference type="GO" id="GO:0006071">
    <property type="term" value="P:glycerol metabolic process"/>
    <property type="evidence" value="ECO:0007669"/>
    <property type="project" value="UniProtKB-KW"/>
</dbReference>
<keyword evidence="7 15" id="KW-0808">Transferase</keyword>
<keyword evidence="8" id="KW-0812">Transmembrane</keyword>
<comment type="pathway">
    <text evidence="2">Glycerolipid metabolism; triacylglycerol biosynthesis.</text>
</comment>
<dbReference type="GeneID" id="25737893"/>
<evidence type="ECO:0000256" key="7">
    <source>
        <dbReference type="ARBA" id="ARBA00022679"/>
    </source>
</evidence>